<feature type="non-terminal residue" evidence="1">
    <location>
        <position position="1"/>
    </location>
</feature>
<keyword evidence="3" id="KW-1185">Reference proteome</keyword>
<dbReference type="AlphaFoldDB" id="A0A5N5SIY2"/>
<evidence type="ECO:0000313" key="3">
    <source>
        <dbReference type="Proteomes" id="UP000326759"/>
    </source>
</evidence>
<evidence type="ECO:0000313" key="2">
    <source>
        <dbReference type="EMBL" id="KAB7497539.1"/>
    </source>
</evidence>
<name>A0A5N5SIY2_9CRUS</name>
<dbReference type="EMBL" id="SEYY01024742">
    <property type="protein sequence ID" value="KAB7493937.1"/>
    <property type="molecule type" value="Genomic_DNA"/>
</dbReference>
<reference evidence="1 3" key="1">
    <citation type="journal article" date="2019" name="PLoS Biol.">
        <title>Sex chromosomes control vertical transmission of feminizing Wolbachia symbionts in an isopod.</title>
        <authorList>
            <person name="Becking T."/>
            <person name="Chebbi M.A."/>
            <person name="Giraud I."/>
            <person name="Moumen B."/>
            <person name="Laverre T."/>
            <person name="Caubet Y."/>
            <person name="Peccoud J."/>
            <person name="Gilbert C."/>
            <person name="Cordaux R."/>
        </authorList>
    </citation>
    <scope>NUCLEOTIDE SEQUENCE [LARGE SCALE GENOMIC DNA]</scope>
    <source>
        <strain evidence="1">ANa2</strain>
        <tissue evidence="1">Whole body excluding digestive tract and cuticle</tissue>
    </source>
</reference>
<sequence>RNINFNIKEKKRDDRLREDTFGEAPSNVANDYTKYYREELLSCWELKFHESNIQRHLKGRKIRK</sequence>
<dbReference type="Proteomes" id="UP000326759">
    <property type="component" value="Unassembled WGS sequence"/>
</dbReference>
<gene>
    <name evidence="1" type="ORF">Anas_08645</name>
    <name evidence="2" type="ORF">Anas_11149</name>
</gene>
<comment type="caution">
    <text evidence="1">The sequence shown here is derived from an EMBL/GenBank/DDBJ whole genome shotgun (WGS) entry which is preliminary data.</text>
</comment>
<evidence type="ECO:0000313" key="1">
    <source>
        <dbReference type="EMBL" id="KAB7493937.1"/>
    </source>
</evidence>
<accession>A0A5N5SIY2</accession>
<proteinExistence type="predicted"/>
<protein>
    <submittedName>
        <fullName evidence="1">Uncharacterized protein</fullName>
    </submittedName>
</protein>
<dbReference type="OrthoDB" id="6388686at2759"/>
<organism evidence="1 3">
    <name type="scientific">Armadillidium nasatum</name>
    <dbReference type="NCBI Taxonomy" id="96803"/>
    <lineage>
        <taxon>Eukaryota</taxon>
        <taxon>Metazoa</taxon>
        <taxon>Ecdysozoa</taxon>
        <taxon>Arthropoda</taxon>
        <taxon>Crustacea</taxon>
        <taxon>Multicrustacea</taxon>
        <taxon>Malacostraca</taxon>
        <taxon>Eumalacostraca</taxon>
        <taxon>Peracarida</taxon>
        <taxon>Isopoda</taxon>
        <taxon>Oniscidea</taxon>
        <taxon>Crinocheta</taxon>
        <taxon>Armadillidiidae</taxon>
        <taxon>Armadillidium</taxon>
    </lineage>
</organism>
<dbReference type="EMBL" id="SEYY01020157">
    <property type="protein sequence ID" value="KAB7497539.1"/>
    <property type="molecule type" value="Genomic_DNA"/>
</dbReference>